<dbReference type="VEuPathDB" id="FungiDB:CCM_05611"/>
<dbReference type="InParanoid" id="G3JKL4"/>
<accession>G3JKL4</accession>
<evidence type="ECO:0000313" key="2">
    <source>
        <dbReference type="Proteomes" id="UP000001610"/>
    </source>
</evidence>
<organism evidence="1 2">
    <name type="scientific">Cordyceps militaris (strain CM01)</name>
    <name type="common">Caterpillar fungus</name>
    <dbReference type="NCBI Taxonomy" id="983644"/>
    <lineage>
        <taxon>Eukaryota</taxon>
        <taxon>Fungi</taxon>
        <taxon>Dikarya</taxon>
        <taxon>Ascomycota</taxon>
        <taxon>Pezizomycotina</taxon>
        <taxon>Sordariomycetes</taxon>
        <taxon>Hypocreomycetidae</taxon>
        <taxon>Hypocreales</taxon>
        <taxon>Cordycipitaceae</taxon>
        <taxon>Cordyceps</taxon>
    </lineage>
</organism>
<dbReference type="RefSeq" id="XP_006670818.1">
    <property type="nucleotide sequence ID" value="XM_006670755.1"/>
</dbReference>
<sequence>MCQTTVGRPNRYLACTASQDTNPSARLLLQALEHHTAQVAQQAPGLRENVRWGEISLRSSYPVVKHRDTYWELGEGGEPQGQKCEQRGGPRCDELALPARYTVKRDQTSCEPQGTSLGSEAATRQKYNPLAPLHSPTKVHPEKAKNGEFRLKGCLGLSSSLMARLRFEPPAA</sequence>
<dbReference type="AlphaFoldDB" id="G3JKL4"/>
<name>G3JKL4_CORMM</name>
<reference evidence="1 2" key="1">
    <citation type="journal article" date="2011" name="Genome Biol.">
        <title>Genome sequence of the insect pathogenic fungus Cordyceps militaris, a valued traditional Chinese medicine.</title>
        <authorList>
            <person name="Zheng P."/>
            <person name="Xia Y."/>
            <person name="Xiao G."/>
            <person name="Xiong C."/>
            <person name="Hu X."/>
            <person name="Zhang S."/>
            <person name="Zheng H."/>
            <person name="Huang Y."/>
            <person name="Zhou Y."/>
            <person name="Wang S."/>
            <person name="Zhao G.P."/>
            <person name="Liu X."/>
            <person name="St Leger R.J."/>
            <person name="Wang C."/>
        </authorList>
    </citation>
    <scope>NUCLEOTIDE SEQUENCE [LARGE SCALE GENOMIC DNA]</scope>
    <source>
        <strain evidence="1 2">CM01</strain>
    </source>
</reference>
<gene>
    <name evidence="1" type="ORF">CCM_05611</name>
</gene>
<dbReference type="EMBL" id="JH126402">
    <property type="protein sequence ID" value="EGX91453.1"/>
    <property type="molecule type" value="Genomic_DNA"/>
</dbReference>
<proteinExistence type="predicted"/>
<dbReference type="GeneID" id="18167629"/>
<dbReference type="HOGENOM" id="CLU_1555171_0_0_1"/>
<evidence type="ECO:0000313" key="1">
    <source>
        <dbReference type="EMBL" id="EGX91453.1"/>
    </source>
</evidence>
<dbReference type="KEGG" id="cmt:CCM_05611"/>
<protein>
    <submittedName>
        <fullName evidence="1">Uncharacterized protein</fullName>
    </submittedName>
</protein>
<keyword evidence="2" id="KW-1185">Reference proteome</keyword>
<dbReference type="Proteomes" id="UP000001610">
    <property type="component" value="Unassembled WGS sequence"/>
</dbReference>